<proteinExistence type="predicted"/>
<evidence type="ECO:0000313" key="2">
    <source>
        <dbReference type="EMBL" id="CAE8662915.1"/>
    </source>
</evidence>
<feature type="non-terminal residue" evidence="2">
    <location>
        <position position="1740"/>
    </location>
</feature>
<feature type="chain" id="PRO_5032451449" evidence="1">
    <location>
        <begin position="17"/>
        <end position="1740"/>
    </location>
</feature>
<comment type="caution">
    <text evidence="2">The sequence shown here is derived from an EMBL/GenBank/DDBJ whole genome shotgun (WGS) entry which is preliminary data.</text>
</comment>
<dbReference type="EMBL" id="CAJNNW010018453">
    <property type="protein sequence ID" value="CAE8662915.1"/>
    <property type="molecule type" value="Genomic_DNA"/>
</dbReference>
<reference evidence="2" key="1">
    <citation type="submission" date="2021-02" db="EMBL/GenBank/DDBJ databases">
        <authorList>
            <person name="Dougan E. K."/>
            <person name="Rhodes N."/>
            <person name="Thang M."/>
            <person name="Chan C."/>
        </authorList>
    </citation>
    <scope>NUCLEOTIDE SEQUENCE</scope>
</reference>
<accession>A0A813J366</accession>
<dbReference type="Proteomes" id="UP000626109">
    <property type="component" value="Unassembled WGS sequence"/>
</dbReference>
<gene>
    <name evidence="2" type="ORF">PGLA2088_LOCUS15087</name>
</gene>
<sequence length="1740" mass="183870">MGALLAVAVLVSPVAPQGESRSEVDAQPWVRFLPAQAVGEEEDWRRLQGAACGSSPSGTSSSSSFAPVPPPLCASCAVPANADMCVYDFSNCGFLAAGGLCEVRCRLPYVGLATTARCPVTNTQVGAEFTWTRPTCSFQECPDPDPVPLGFSRDGYGGFRCSEGYAGQSVRTCSTSSEASGCAVLTSKLFGCLPLKSCRAPQATCGAVDFSSCSEVAAGASCTLSCKLPYVGPSFLASCPRDNTDPTRAPQLPSQMQCQLPCTDPKFLPAGYRFQAGGYVCAEGYVGQAVKICALDTSQGCGETVEFHGCKLLRPCLPLQLPHKNISADPCELDVADCQEVRPGMSCAIKCRLPWDGPWILSQHRARCPASNTDPVRELEIVGLPTCVLACPAPELLPLGYTNESFPGTVVGSSHRRRSVRCADSFVGEVRHTCNRFSDCSFQISLDGCSTAAPCVTPTLDDDLSCKIDLSNCNDTVSPGATCEISCREPYSGTSVIASCPSDNSDPQRPLDFTLPSCSAECDPYPPGYMRTESGWSCAEGFGGSANSSREDCGELLKLTGCHPLVPCANLANYADSCQVSGPDCVGVPSGGTCRVSCPAEIYQEGFSTASCPSDNIDPSTPLTWELTCIPFCEDPDPIPEEYARDEDFNWRCADSFAGNITETCEIFSGEDGNCSRAYNLTGCLPIQPCATPQVNEKIYNPFSCMNLPAGTSCELQCAYPYRGEATVARCPWDNTAEFTQPSFSLPHCNLGCDAVPVGFQKTIEGWRCAPGYAGNISFGCSASWCCGAELALDGCKVIVPCRRPLFTGTDACRFDASSCPESMAPGSSCQVRCNSPYGGSTAIATCPYDNTNVTGQAVWTRPSCILQTCPDPAFPNLNYTKDPGTPDWRCSDFMIGDASKRCESLPSVDPSSPAWPSCKVQEGILTGCGIPADCAPFQAMKVWDECVFDISACGEMVPNSFCQVGCRPPYYGTQTTARCPTYNVDPSALLEWSPPVCVLRCSEPDPVPPGYEKGVDGWRCSEGYIGSPSLTCVYGTKSKCSAVQMLSGCTGLQPCVLPAFAPCSLDLSDCGTSLPNGGACNVICQAGFTGFSVPDPNLTNMTGPTTPVPLDSVLGLCDENNTIVGREMDLEPFNCVFSDCSDPDPIPKGYERLNASDEGDRWQCARGYIGNATERCALIDCRGQLLLEGCERIGTCAPPVVDSCRFDTSSCGSSIEPGGSCPITCRAPTEGKPGIARCAGTFFGTPPVIELPVCSSPCDEDNLVYEPPGGYDRVPCYDGELCELAGEAGPNASSWTCSTGHATASATGNATSRCFVDPENNCAATLLVQGCFPLKKCAGLEYDQCRFVSNCNPGLLPGEGCEVRCRLPDFSGDIAYGTCPPDNTDVLTQPYANMANCKPVCTLTSRQITSFRTAGHNLTNEADISSSSSWLCSTGFTGTPVAQCSVNAQCEPTFGISGCNRIRSCSTPAAPTSPQFINATTNCTFGALSCPQLLDAGATCDVTCLIPYTGAKSTVSCPADNIVQGAPAHFEWPTCTLACPDPNPIPAGYVKQGSGWACNDTGYLGTASTRCYTNENCAMVLELTGCLPLLPCIPPDPRSVDTCRYDTSLCGAQQPGTSCSVSCLPPFSGTTAVSSCPADNIDRYGSLVWNPPECSMVCPDPSPVPNGYAKGQDGLWKCASGYNGTAVHTCFMKKYFSAQNKSNKVCSMEVYITGCVQLQPCVAPLVDLCDFDLSNCTTV</sequence>
<feature type="signal peptide" evidence="1">
    <location>
        <begin position="1"/>
        <end position="16"/>
    </location>
</feature>
<evidence type="ECO:0000313" key="3">
    <source>
        <dbReference type="Proteomes" id="UP000626109"/>
    </source>
</evidence>
<organism evidence="2 3">
    <name type="scientific">Polarella glacialis</name>
    <name type="common">Dinoflagellate</name>
    <dbReference type="NCBI Taxonomy" id="89957"/>
    <lineage>
        <taxon>Eukaryota</taxon>
        <taxon>Sar</taxon>
        <taxon>Alveolata</taxon>
        <taxon>Dinophyceae</taxon>
        <taxon>Suessiales</taxon>
        <taxon>Suessiaceae</taxon>
        <taxon>Polarella</taxon>
    </lineage>
</organism>
<protein>
    <submittedName>
        <fullName evidence="2">Uncharacterized protein</fullName>
    </submittedName>
</protein>
<keyword evidence="1" id="KW-0732">Signal</keyword>
<name>A0A813J366_POLGL</name>
<evidence type="ECO:0000256" key="1">
    <source>
        <dbReference type="SAM" id="SignalP"/>
    </source>
</evidence>